<dbReference type="OrthoDB" id="1226910at2759"/>
<accession>A0A6A1VGK9</accession>
<dbReference type="PANTHER" id="PTHR19965:SF33">
    <property type="entry name" value="THO COMPLEX SUBUNIT 4D"/>
    <property type="match status" value="1"/>
</dbReference>
<dbReference type="InterPro" id="IPR051229">
    <property type="entry name" value="ALYREF_mRNA_export"/>
</dbReference>
<dbReference type="InterPro" id="IPR035979">
    <property type="entry name" value="RBD_domain_sf"/>
</dbReference>
<feature type="region of interest" description="Disordered" evidence="2">
    <location>
        <begin position="88"/>
        <end position="136"/>
    </location>
</feature>
<feature type="compositionally biased region" description="Basic residues" evidence="2">
    <location>
        <begin position="91"/>
        <end position="106"/>
    </location>
</feature>
<comment type="caution">
    <text evidence="4">The sequence shown here is derived from an EMBL/GenBank/DDBJ whole genome shotgun (WGS) entry which is preliminary data.</text>
</comment>
<dbReference type="PANTHER" id="PTHR19965">
    <property type="entry name" value="RNA AND EXPORT FACTOR BINDING PROTEIN"/>
    <property type="match status" value="1"/>
</dbReference>
<proteinExistence type="predicted"/>
<dbReference type="Gene3D" id="3.30.70.330">
    <property type="match status" value="1"/>
</dbReference>
<keyword evidence="1" id="KW-0694">RNA-binding</keyword>
<dbReference type="Pfam" id="PF13865">
    <property type="entry name" value="FoP_duplication"/>
    <property type="match status" value="1"/>
</dbReference>
<dbReference type="Proteomes" id="UP000516437">
    <property type="component" value="Chromosome 6"/>
</dbReference>
<feature type="compositionally biased region" description="Basic and acidic residues" evidence="2">
    <location>
        <begin position="127"/>
        <end position="136"/>
    </location>
</feature>
<dbReference type="GO" id="GO:0005634">
    <property type="term" value="C:nucleus"/>
    <property type="evidence" value="ECO:0007669"/>
    <property type="project" value="TreeGrafter"/>
</dbReference>
<name>A0A6A1VGK9_9ROSI</name>
<protein>
    <submittedName>
        <fullName evidence="4">THO complex subunit 4D</fullName>
    </submittedName>
</protein>
<dbReference type="GO" id="GO:0006406">
    <property type="term" value="P:mRNA export from nucleus"/>
    <property type="evidence" value="ECO:0007669"/>
    <property type="project" value="TreeGrafter"/>
</dbReference>
<dbReference type="EMBL" id="RXIC02000024">
    <property type="protein sequence ID" value="KAB1211316.1"/>
    <property type="molecule type" value="Genomic_DNA"/>
</dbReference>
<dbReference type="SUPFAM" id="SSF54928">
    <property type="entry name" value="RNA-binding domain, RBD"/>
    <property type="match status" value="1"/>
</dbReference>
<gene>
    <name evidence="4" type="ORF">CJ030_MR6G021494</name>
</gene>
<sequence>MAEKFKSQTESVLNLPSHYVNAVGSAEVVYTRRSDAFAALKRYNNVLLDGKPMRIEIVGSNAEMPLSARVNVTGSESSWGNKWPWGYKWPGRGRGRGRGGRGRGRGRGRENNQPVEMSIDDLNDDLENYHAEAKNT</sequence>
<dbReference type="InterPro" id="IPR025715">
    <property type="entry name" value="FoP_C"/>
</dbReference>
<feature type="domain" description="Chromatin target of PRMT1 protein C-terminal" evidence="3">
    <location>
        <begin position="91"/>
        <end position="133"/>
    </location>
</feature>
<evidence type="ECO:0000259" key="3">
    <source>
        <dbReference type="Pfam" id="PF13865"/>
    </source>
</evidence>
<organism evidence="4 5">
    <name type="scientific">Morella rubra</name>
    <name type="common">Chinese bayberry</name>
    <dbReference type="NCBI Taxonomy" id="262757"/>
    <lineage>
        <taxon>Eukaryota</taxon>
        <taxon>Viridiplantae</taxon>
        <taxon>Streptophyta</taxon>
        <taxon>Embryophyta</taxon>
        <taxon>Tracheophyta</taxon>
        <taxon>Spermatophyta</taxon>
        <taxon>Magnoliopsida</taxon>
        <taxon>eudicotyledons</taxon>
        <taxon>Gunneridae</taxon>
        <taxon>Pentapetalae</taxon>
        <taxon>rosids</taxon>
        <taxon>fabids</taxon>
        <taxon>Fagales</taxon>
        <taxon>Myricaceae</taxon>
        <taxon>Morella</taxon>
    </lineage>
</organism>
<evidence type="ECO:0000256" key="2">
    <source>
        <dbReference type="SAM" id="MobiDB-lite"/>
    </source>
</evidence>
<dbReference type="GO" id="GO:0003729">
    <property type="term" value="F:mRNA binding"/>
    <property type="evidence" value="ECO:0007669"/>
    <property type="project" value="TreeGrafter"/>
</dbReference>
<evidence type="ECO:0000256" key="1">
    <source>
        <dbReference type="ARBA" id="ARBA00022884"/>
    </source>
</evidence>
<dbReference type="AlphaFoldDB" id="A0A6A1VGK9"/>
<evidence type="ECO:0000313" key="4">
    <source>
        <dbReference type="EMBL" id="KAB1211316.1"/>
    </source>
</evidence>
<evidence type="ECO:0000313" key="5">
    <source>
        <dbReference type="Proteomes" id="UP000516437"/>
    </source>
</evidence>
<dbReference type="InterPro" id="IPR012677">
    <property type="entry name" value="Nucleotide-bd_a/b_plait_sf"/>
</dbReference>
<keyword evidence="5" id="KW-1185">Reference proteome</keyword>
<reference evidence="4 5" key="1">
    <citation type="journal article" date="2019" name="Plant Biotechnol. J.">
        <title>The red bayberry genome and genetic basis of sex determination.</title>
        <authorList>
            <person name="Jia H.M."/>
            <person name="Jia H.J."/>
            <person name="Cai Q.L."/>
            <person name="Wang Y."/>
            <person name="Zhao H.B."/>
            <person name="Yang W.F."/>
            <person name="Wang G.Y."/>
            <person name="Li Y.H."/>
            <person name="Zhan D.L."/>
            <person name="Shen Y.T."/>
            <person name="Niu Q.F."/>
            <person name="Chang L."/>
            <person name="Qiu J."/>
            <person name="Zhao L."/>
            <person name="Xie H.B."/>
            <person name="Fu W.Y."/>
            <person name="Jin J."/>
            <person name="Li X.W."/>
            <person name="Jiao Y."/>
            <person name="Zhou C.C."/>
            <person name="Tu T."/>
            <person name="Chai C.Y."/>
            <person name="Gao J.L."/>
            <person name="Fan L.J."/>
            <person name="van de Weg E."/>
            <person name="Wang J.Y."/>
            <person name="Gao Z.S."/>
        </authorList>
    </citation>
    <scope>NUCLEOTIDE SEQUENCE [LARGE SCALE GENOMIC DNA]</scope>
    <source>
        <tissue evidence="4">Leaves</tissue>
    </source>
</reference>